<keyword evidence="1" id="KW-0732">Signal</keyword>
<dbReference type="GO" id="GO:0006995">
    <property type="term" value="P:cellular response to nitrogen starvation"/>
    <property type="evidence" value="ECO:0007669"/>
    <property type="project" value="InterPro"/>
</dbReference>
<dbReference type="GO" id="GO:0006970">
    <property type="term" value="P:response to osmotic stress"/>
    <property type="evidence" value="ECO:0007669"/>
    <property type="project" value="InterPro"/>
</dbReference>
<protein>
    <recommendedName>
        <fullName evidence="4">Precursor of CEP14</fullName>
    </recommendedName>
</protein>
<reference evidence="2 3" key="1">
    <citation type="submission" date="2021-07" db="EMBL/GenBank/DDBJ databases">
        <title>The Aristolochia fimbriata genome: insights into angiosperm evolution, floral development and chemical biosynthesis.</title>
        <authorList>
            <person name="Jiao Y."/>
        </authorList>
    </citation>
    <scope>NUCLEOTIDE SEQUENCE [LARGE SCALE GENOMIC DNA]</scope>
    <source>
        <strain evidence="2">IBCAS-2021</strain>
        <tissue evidence="2">Leaf</tissue>
    </source>
</reference>
<keyword evidence="3" id="KW-1185">Reference proteome</keyword>
<gene>
    <name evidence="2" type="ORF">H6P81_014310</name>
</gene>
<dbReference type="AlphaFoldDB" id="A0AAV7EKS9"/>
<organism evidence="2 3">
    <name type="scientific">Aristolochia fimbriata</name>
    <name type="common">White veined hardy Dutchman's pipe vine</name>
    <dbReference type="NCBI Taxonomy" id="158543"/>
    <lineage>
        <taxon>Eukaryota</taxon>
        <taxon>Viridiplantae</taxon>
        <taxon>Streptophyta</taxon>
        <taxon>Embryophyta</taxon>
        <taxon>Tracheophyta</taxon>
        <taxon>Spermatophyta</taxon>
        <taxon>Magnoliopsida</taxon>
        <taxon>Magnoliidae</taxon>
        <taxon>Piperales</taxon>
        <taxon>Aristolochiaceae</taxon>
        <taxon>Aristolochia</taxon>
    </lineage>
</organism>
<evidence type="ECO:0000313" key="3">
    <source>
        <dbReference type="Proteomes" id="UP000825729"/>
    </source>
</evidence>
<comment type="caution">
    <text evidence="2">The sequence shown here is derived from an EMBL/GenBank/DDBJ whole genome shotgun (WGS) entry which is preliminary data.</text>
</comment>
<sequence>MASRNLLALFFLLLCCCVVSPCAQARKLLSEGNAPSLEADLFLSALPKGKVPASGPSKKGHAMVVDQKLLSMHFAKIDRILKSVPSPGVGH</sequence>
<evidence type="ECO:0000256" key="1">
    <source>
        <dbReference type="SAM" id="SignalP"/>
    </source>
</evidence>
<evidence type="ECO:0008006" key="4">
    <source>
        <dbReference type="Google" id="ProtNLM"/>
    </source>
</evidence>
<feature type="chain" id="PRO_5043709139" description="Precursor of CEP14" evidence="1">
    <location>
        <begin position="26"/>
        <end position="91"/>
    </location>
</feature>
<dbReference type="Proteomes" id="UP000825729">
    <property type="component" value="Unassembled WGS sequence"/>
</dbReference>
<feature type="signal peptide" evidence="1">
    <location>
        <begin position="1"/>
        <end position="25"/>
    </location>
</feature>
<proteinExistence type="predicted"/>
<dbReference type="PANTHER" id="PTHR37180">
    <property type="entry name" value="PRECURSOR OF CEP14"/>
    <property type="match status" value="1"/>
</dbReference>
<accession>A0AAV7EKS9</accession>
<dbReference type="InterPro" id="IPR038930">
    <property type="entry name" value="CEP13/CEP14"/>
</dbReference>
<name>A0AAV7EKS9_ARIFI</name>
<dbReference type="EMBL" id="JAINDJ010000005">
    <property type="protein sequence ID" value="KAG9448182.1"/>
    <property type="molecule type" value="Genomic_DNA"/>
</dbReference>
<evidence type="ECO:0000313" key="2">
    <source>
        <dbReference type="EMBL" id="KAG9448182.1"/>
    </source>
</evidence>
<dbReference type="PANTHER" id="PTHR37180:SF2">
    <property type="entry name" value="PRECURSOR OF CEP14"/>
    <property type="match status" value="1"/>
</dbReference>